<dbReference type="Gene3D" id="3.10.520.10">
    <property type="entry name" value="ApbE-like domains"/>
    <property type="match status" value="1"/>
</dbReference>
<evidence type="ECO:0000256" key="3">
    <source>
        <dbReference type="ARBA" id="ARBA00016337"/>
    </source>
</evidence>
<protein>
    <recommendedName>
        <fullName evidence="3 11">FAD:protein FMN transferase</fullName>
        <ecNumber evidence="2 11">2.7.1.180</ecNumber>
    </recommendedName>
    <alternativeName>
        <fullName evidence="9 11">Flavin transferase</fullName>
    </alternativeName>
</protein>
<evidence type="ECO:0000313" key="12">
    <source>
        <dbReference type="EMBL" id="MCB5196972.1"/>
    </source>
</evidence>
<accession>A0ABS8BMY6</accession>
<dbReference type="SUPFAM" id="SSF143631">
    <property type="entry name" value="ApbE-like"/>
    <property type="match status" value="1"/>
</dbReference>
<keyword evidence="13" id="KW-1185">Reference proteome</keyword>
<comment type="catalytic activity">
    <reaction evidence="10 11">
        <text>L-threonyl-[protein] + FAD = FMN-L-threonyl-[protein] + AMP + H(+)</text>
        <dbReference type="Rhea" id="RHEA:36847"/>
        <dbReference type="Rhea" id="RHEA-COMP:11060"/>
        <dbReference type="Rhea" id="RHEA-COMP:11061"/>
        <dbReference type="ChEBI" id="CHEBI:15378"/>
        <dbReference type="ChEBI" id="CHEBI:30013"/>
        <dbReference type="ChEBI" id="CHEBI:57692"/>
        <dbReference type="ChEBI" id="CHEBI:74257"/>
        <dbReference type="ChEBI" id="CHEBI:456215"/>
        <dbReference type="EC" id="2.7.1.180"/>
    </reaction>
</comment>
<comment type="cofactor">
    <cofactor evidence="1">
        <name>Mg(2+)</name>
        <dbReference type="ChEBI" id="CHEBI:18420"/>
    </cofactor>
</comment>
<evidence type="ECO:0000256" key="7">
    <source>
        <dbReference type="ARBA" id="ARBA00022827"/>
    </source>
</evidence>
<gene>
    <name evidence="12" type="ORF">LG219_11905</name>
</gene>
<evidence type="ECO:0000256" key="10">
    <source>
        <dbReference type="ARBA" id="ARBA00048540"/>
    </source>
</evidence>
<organism evidence="12 13">
    <name type="scientific">Deefgea salmonis</name>
    <dbReference type="NCBI Taxonomy" id="2875502"/>
    <lineage>
        <taxon>Bacteria</taxon>
        <taxon>Pseudomonadati</taxon>
        <taxon>Pseudomonadota</taxon>
        <taxon>Betaproteobacteria</taxon>
        <taxon>Neisseriales</taxon>
        <taxon>Chitinibacteraceae</taxon>
        <taxon>Deefgea</taxon>
    </lineage>
</organism>
<dbReference type="PANTHER" id="PTHR30040">
    <property type="entry name" value="THIAMINE BIOSYNTHESIS LIPOPROTEIN APBE"/>
    <property type="match status" value="1"/>
</dbReference>
<evidence type="ECO:0000256" key="2">
    <source>
        <dbReference type="ARBA" id="ARBA00011955"/>
    </source>
</evidence>
<evidence type="ECO:0000256" key="9">
    <source>
        <dbReference type="ARBA" id="ARBA00031306"/>
    </source>
</evidence>
<dbReference type="Pfam" id="PF02424">
    <property type="entry name" value="ApbE"/>
    <property type="match status" value="1"/>
</dbReference>
<dbReference type="EMBL" id="JAJAWG010000008">
    <property type="protein sequence ID" value="MCB5196972.1"/>
    <property type="molecule type" value="Genomic_DNA"/>
</dbReference>
<comment type="caution">
    <text evidence="12">The sequence shown here is derived from an EMBL/GenBank/DDBJ whole genome shotgun (WGS) entry which is preliminary data.</text>
</comment>
<evidence type="ECO:0000313" key="13">
    <source>
        <dbReference type="Proteomes" id="UP001198034"/>
    </source>
</evidence>
<dbReference type="GO" id="GO:0016740">
    <property type="term" value="F:transferase activity"/>
    <property type="evidence" value="ECO:0007669"/>
    <property type="project" value="UniProtKB-KW"/>
</dbReference>
<evidence type="ECO:0000256" key="11">
    <source>
        <dbReference type="PIRNR" id="PIRNR006268"/>
    </source>
</evidence>
<dbReference type="InterPro" id="IPR003374">
    <property type="entry name" value="ApbE-like_sf"/>
</dbReference>
<keyword evidence="7 11" id="KW-0274">FAD</keyword>
<proteinExistence type="inferred from homology"/>
<dbReference type="RefSeq" id="WP_226764702.1">
    <property type="nucleotide sequence ID" value="NZ_JAJAWG010000008.1"/>
</dbReference>
<reference evidence="12 13" key="1">
    <citation type="submission" date="2021-10" db="EMBL/GenBank/DDBJ databases">
        <authorList>
            <person name="Chen M."/>
        </authorList>
    </citation>
    <scope>NUCLEOTIDE SEQUENCE [LARGE SCALE GENOMIC DNA]</scope>
    <source>
        <strain evidence="12 13">H3-26</strain>
    </source>
</reference>
<keyword evidence="8 11" id="KW-0460">Magnesium</keyword>
<evidence type="ECO:0000256" key="4">
    <source>
        <dbReference type="ARBA" id="ARBA00022630"/>
    </source>
</evidence>
<dbReference type="InterPro" id="IPR024932">
    <property type="entry name" value="ApbE"/>
</dbReference>
<evidence type="ECO:0000256" key="5">
    <source>
        <dbReference type="ARBA" id="ARBA00022679"/>
    </source>
</evidence>
<evidence type="ECO:0000256" key="8">
    <source>
        <dbReference type="ARBA" id="ARBA00022842"/>
    </source>
</evidence>
<evidence type="ECO:0000256" key="6">
    <source>
        <dbReference type="ARBA" id="ARBA00022723"/>
    </source>
</evidence>
<evidence type="ECO:0000256" key="1">
    <source>
        <dbReference type="ARBA" id="ARBA00001946"/>
    </source>
</evidence>
<keyword evidence="6 11" id="KW-0479">Metal-binding</keyword>
<dbReference type="PIRSF" id="PIRSF006268">
    <property type="entry name" value="ApbE"/>
    <property type="match status" value="1"/>
</dbReference>
<dbReference type="PANTHER" id="PTHR30040:SF2">
    <property type="entry name" value="FAD:PROTEIN FMN TRANSFERASE"/>
    <property type="match status" value="1"/>
</dbReference>
<keyword evidence="5 11" id="KW-0808">Transferase</keyword>
<name>A0ABS8BMY6_9NEIS</name>
<dbReference type="EC" id="2.7.1.180" evidence="2 11"/>
<sequence length="369" mass="40352">MLNAAERVADATIAGIMPRFLHAARRFGGRYAWIAAGLLLSACSPPQLYTQESYVFGTRVQISIYGLEPDVAAKHANVVLKELDRLHVKLHAWQPSEITRLNAAFAQGETAVVDVELAQMIQQAANYARRSDQLFNPAVGNLVQLWGFHQDQFAPVTPDPRALQTALAAQPSLENLNWRGASVSSSNPQLAIDFGGFAKGWALDHAANYLRKARVMNALVNIGGNVIALGKKGGEPWVVGLQHPRSPEAMATLPLYDGEAIGTTGDYQRFFEIKGQRFSHVIDPRTGQPAQGMQAVTVLSPSHAEAGAVSDVATKPMFIQGVPSALRYAQRFGIKDVLMVSANGDVYITEQLQQRLTWLKPPPHLYRLR</sequence>
<keyword evidence="4 11" id="KW-0285">Flavoprotein</keyword>
<comment type="similarity">
    <text evidence="11">Belongs to the ApbE family.</text>
</comment>
<dbReference type="Proteomes" id="UP001198034">
    <property type="component" value="Unassembled WGS sequence"/>
</dbReference>